<evidence type="ECO:0000313" key="1">
    <source>
        <dbReference type="EMBL" id="QJB69272.1"/>
    </source>
</evidence>
<dbReference type="Gene3D" id="3.10.129.10">
    <property type="entry name" value="Hotdog Thioesterase"/>
    <property type="match status" value="1"/>
</dbReference>
<dbReference type="Pfam" id="PF13279">
    <property type="entry name" value="4HBT_2"/>
    <property type="match status" value="1"/>
</dbReference>
<dbReference type="Proteomes" id="UP000501600">
    <property type="component" value="Chromosome"/>
</dbReference>
<proteinExistence type="predicted"/>
<reference evidence="1 2" key="1">
    <citation type="submission" date="2020-04" db="EMBL/GenBank/DDBJ databases">
        <title>Genome sequence for Sphingorhabdus sp. strain M1.</title>
        <authorList>
            <person name="Park S.-J."/>
        </authorList>
    </citation>
    <scope>NUCLEOTIDE SEQUENCE [LARGE SCALE GENOMIC DNA]</scope>
    <source>
        <strain evidence="1 2">JK6</strain>
    </source>
</reference>
<dbReference type="CDD" id="cd00586">
    <property type="entry name" value="4HBT"/>
    <property type="match status" value="1"/>
</dbReference>
<dbReference type="EMBL" id="CP051217">
    <property type="protein sequence ID" value="QJB69272.1"/>
    <property type="molecule type" value="Genomic_DNA"/>
</dbReference>
<protein>
    <submittedName>
        <fullName evidence="1">Acyl-CoA thioesterase</fullName>
    </submittedName>
</protein>
<sequence>MARPEPWQLDPDNYPVSLLTPTRFQDIDPNRHLNNVAFASMFENARVRLNRNLRPWADRPKNERSMIASVTINYLREGLFPDDVTVCSGVSHIGTSSYVISQAMFQNGKCLATCDGVIVCRTDGEGKPLRKEVVAALEAMRTTS</sequence>
<accession>A0A6H2DKR8</accession>
<gene>
    <name evidence="1" type="ORF">HF685_08260</name>
</gene>
<evidence type="ECO:0000313" key="2">
    <source>
        <dbReference type="Proteomes" id="UP000501600"/>
    </source>
</evidence>
<name>A0A6H2DKR8_9SPHN</name>
<dbReference type="AlphaFoldDB" id="A0A6H2DKR8"/>
<dbReference type="RefSeq" id="WP_168819206.1">
    <property type="nucleotide sequence ID" value="NZ_CP051217.1"/>
</dbReference>
<keyword evidence="2" id="KW-1185">Reference proteome</keyword>
<dbReference type="InterPro" id="IPR029069">
    <property type="entry name" value="HotDog_dom_sf"/>
</dbReference>
<dbReference type="SUPFAM" id="SSF54637">
    <property type="entry name" value="Thioesterase/thiol ester dehydrase-isomerase"/>
    <property type="match status" value="1"/>
</dbReference>
<organism evidence="1 2">
    <name type="scientific">Parasphingorhabdus halotolerans</name>
    <dbReference type="NCBI Taxonomy" id="2725558"/>
    <lineage>
        <taxon>Bacteria</taxon>
        <taxon>Pseudomonadati</taxon>
        <taxon>Pseudomonadota</taxon>
        <taxon>Alphaproteobacteria</taxon>
        <taxon>Sphingomonadales</taxon>
        <taxon>Sphingomonadaceae</taxon>
        <taxon>Parasphingorhabdus</taxon>
    </lineage>
</organism>
<dbReference type="KEGG" id="phao:HF685_08260"/>